<reference evidence="2" key="1">
    <citation type="submission" date="2022-11" db="UniProtKB">
        <authorList>
            <consortium name="WormBaseParasite"/>
        </authorList>
    </citation>
    <scope>IDENTIFICATION</scope>
</reference>
<evidence type="ECO:0000313" key="2">
    <source>
        <dbReference type="WBParaSite" id="nRc.2.0.1.t09580-RA"/>
    </source>
</evidence>
<dbReference type="Proteomes" id="UP000887565">
    <property type="component" value="Unplaced"/>
</dbReference>
<keyword evidence="1" id="KW-1185">Reference proteome</keyword>
<organism evidence="1 2">
    <name type="scientific">Romanomermis culicivorax</name>
    <name type="common">Nematode worm</name>
    <dbReference type="NCBI Taxonomy" id="13658"/>
    <lineage>
        <taxon>Eukaryota</taxon>
        <taxon>Metazoa</taxon>
        <taxon>Ecdysozoa</taxon>
        <taxon>Nematoda</taxon>
        <taxon>Enoplea</taxon>
        <taxon>Dorylaimia</taxon>
        <taxon>Mermithida</taxon>
        <taxon>Mermithoidea</taxon>
        <taxon>Mermithidae</taxon>
        <taxon>Romanomermis</taxon>
    </lineage>
</organism>
<name>A0A915I8B9_ROMCU</name>
<dbReference type="AlphaFoldDB" id="A0A915I8B9"/>
<proteinExistence type="predicted"/>
<protein>
    <submittedName>
        <fullName evidence="2">Uncharacterized protein</fullName>
    </submittedName>
</protein>
<dbReference type="WBParaSite" id="nRc.2.0.1.t09580-RA">
    <property type="protein sequence ID" value="nRc.2.0.1.t09580-RA"/>
    <property type="gene ID" value="nRc.2.0.1.g09580"/>
</dbReference>
<accession>A0A915I8B9</accession>
<evidence type="ECO:0000313" key="1">
    <source>
        <dbReference type="Proteomes" id="UP000887565"/>
    </source>
</evidence>
<sequence length="183" mass="20510">MPSGFSSSSMQAYINKNDSGWDPDCPIGEAYDDQNICAIAQYRTATQDTMWQLELASKKAVFREHHNADKIFAIVDRDVQRFIASLYQPMKHASVDSFCQSADTPGRILTSSTYKTCKGQKRTRSQLTAKVKFPQIKSYSNLQKEGAEEALLQALTSQSLQLTGHDLIKYVKASFARRLSDNA</sequence>